<dbReference type="InterPro" id="IPR004380">
    <property type="entry name" value="Asp_race"/>
</dbReference>
<dbReference type="SUPFAM" id="SSF53681">
    <property type="entry name" value="Aspartate/glutamate racemase"/>
    <property type="match status" value="2"/>
</dbReference>
<dbReference type="EC" id="5.1.1.-" evidence="3"/>
<keyword evidence="4" id="KW-1185">Reference proteome</keyword>
<dbReference type="PANTHER" id="PTHR21198:SF7">
    <property type="entry name" value="ASPARTATE-GLUTAMATE RACEMASE FAMILY"/>
    <property type="match status" value="1"/>
</dbReference>
<dbReference type="Pfam" id="PF01177">
    <property type="entry name" value="Asp_Glu_race"/>
    <property type="match status" value="1"/>
</dbReference>
<evidence type="ECO:0000313" key="4">
    <source>
        <dbReference type="Proteomes" id="UP000274907"/>
    </source>
</evidence>
<protein>
    <submittedName>
        <fullName evidence="3">Amino acid racemase</fullName>
        <ecNumber evidence="3">5.1.1.-</ecNumber>
    </submittedName>
</protein>
<dbReference type="InterPro" id="IPR033134">
    <property type="entry name" value="Asp/Glu_racemase_AS_2"/>
</dbReference>
<comment type="caution">
    <text evidence="3">The sequence shown here is derived from an EMBL/GenBank/DDBJ whole genome shotgun (WGS) entry which is preliminary data.</text>
</comment>
<dbReference type="InterPro" id="IPR001920">
    <property type="entry name" value="Asp/Glu_race"/>
</dbReference>
<dbReference type="InterPro" id="IPR015942">
    <property type="entry name" value="Asp/Glu/hydantoin_racemase"/>
</dbReference>
<accession>A0A430HZF2</accession>
<dbReference type="GO" id="GO:0047661">
    <property type="term" value="F:amino-acid racemase activity"/>
    <property type="evidence" value="ECO:0007669"/>
    <property type="project" value="InterPro"/>
</dbReference>
<dbReference type="NCBIfam" id="TIGR00035">
    <property type="entry name" value="asp_race"/>
    <property type="match status" value="1"/>
</dbReference>
<evidence type="ECO:0000256" key="1">
    <source>
        <dbReference type="ARBA" id="ARBA00007847"/>
    </source>
</evidence>
<dbReference type="Gene3D" id="3.40.50.1860">
    <property type="match status" value="2"/>
</dbReference>
<dbReference type="RefSeq" id="WP_126120531.1">
    <property type="nucleotide sequence ID" value="NZ_RXHJ01000006.1"/>
</dbReference>
<gene>
    <name evidence="3" type="ORF">EAH68_06595</name>
</gene>
<dbReference type="Proteomes" id="UP000274907">
    <property type="component" value="Unassembled WGS sequence"/>
</dbReference>
<dbReference type="PROSITE" id="PS00924">
    <property type="entry name" value="ASP_GLU_RACEMASE_2"/>
    <property type="match status" value="1"/>
</dbReference>
<dbReference type="EMBL" id="RXHJ01000006">
    <property type="protein sequence ID" value="RSZ63898.1"/>
    <property type="molecule type" value="Genomic_DNA"/>
</dbReference>
<dbReference type="AlphaFoldDB" id="A0A430HZF2"/>
<comment type="similarity">
    <text evidence="1">Belongs to the aspartate/glutamate racemases family.</text>
</comment>
<dbReference type="OrthoDB" id="9803739at2"/>
<dbReference type="PANTHER" id="PTHR21198">
    <property type="entry name" value="GLUTAMATE RACEMASE"/>
    <property type="match status" value="1"/>
</dbReference>
<reference evidence="3 4" key="1">
    <citation type="submission" date="2018-12" db="EMBL/GenBank/DDBJ databases">
        <title>YIM 101343 draft genome.</title>
        <authorList>
            <person name="Chen X."/>
        </authorList>
    </citation>
    <scope>NUCLEOTIDE SEQUENCE [LARGE SCALE GENOMIC DNA]</scope>
    <source>
        <strain evidence="3 4">YIM 101343</strain>
    </source>
</reference>
<evidence type="ECO:0000256" key="2">
    <source>
        <dbReference type="ARBA" id="ARBA00023235"/>
    </source>
</evidence>
<name>A0A430HZF2_9CORY</name>
<evidence type="ECO:0000313" key="3">
    <source>
        <dbReference type="EMBL" id="RSZ63898.1"/>
    </source>
</evidence>
<proteinExistence type="inferred from homology"/>
<keyword evidence="2 3" id="KW-0413">Isomerase</keyword>
<sequence>MKKLGLIGGTGPESTLIYYRRLHESVQAAAGETVIPPMTIENLSAFTVFEYLGDGGVDKLHDYLLEGINNLAAAGAEFAALSANTTHIVIDRLRETSPLPLASSIDSTRRAVADAGVESVALLGTEFTMVNDFLAGPLREDGVHVAIPDPDEVAYIQDKIATELELGIIREETQEGFLGIINRLIADDGVELIILACTELPLLFPQGTLPVPGLDTIDPHVEDLTRAILAD</sequence>
<organism evidence="3 4">
    <name type="scientific">Corynebacterium hylobatis</name>
    <dbReference type="NCBI Taxonomy" id="1859290"/>
    <lineage>
        <taxon>Bacteria</taxon>
        <taxon>Bacillati</taxon>
        <taxon>Actinomycetota</taxon>
        <taxon>Actinomycetes</taxon>
        <taxon>Mycobacteriales</taxon>
        <taxon>Corynebacteriaceae</taxon>
        <taxon>Corynebacterium</taxon>
    </lineage>
</organism>